<proteinExistence type="predicted"/>
<name>A0A239NLH0_9ACTN</name>
<feature type="compositionally biased region" description="Low complexity" evidence="1">
    <location>
        <begin position="212"/>
        <end position="221"/>
    </location>
</feature>
<protein>
    <submittedName>
        <fullName evidence="2">Uncharacterized protein</fullName>
    </submittedName>
</protein>
<evidence type="ECO:0000256" key="1">
    <source>
        <dbReference type="SAM" id="MobiDB-lite"/>
    </source>
</evidence>
<feature type="compositionally biased region" description="Low complexity" evidence="1">
    <location>
        <begin position="69"/>
        <end position="81"/>
    </location>
</feature>
<feature type="compositionally biased region" description="Low complexity" evidence="1">
    <location>
        <begin position="233"/>
        <end position="250"/>
    </location>
</feature>
<sequence length="250" mass="26512">MGGERAVARCLLAEAELPRVPSHSGFCRSGRGGTARRCPRSRGARRFFRSVRCSRPPAPAPTSSNLIPGDGSHASAGQAGAAGLALPRQAAGMARRRPRCWTASAVHPATSSNSAIKADAVEAELREDACVVRRPPVAIMPRRFGRAQDGRGAWRSWRWASLSSSTRVSVGLPGSHGTASAACQAVDLGLCMERPFRDPADRAGKRRRATSRSRSGPPSRGNGSGRGWRRHSAPAIARAPRLRSSARAGR</sequence>
<organism evidence="2 3">
    <name type="scientific">Streptosporangium subroseum</name>
    <dbReference type="NCBI Taxonomy" id="106412"/>
    <lineage>
        <taxon>Bacteria</taxon>
        <taxon>Bacillati</taxon>
        <taxon>Actinomycetota</taxon>
        <taxon>Actinomycetes</taxon>
        <taxon>Streptosporangiales</taxon>
        <taxon>Streptosporangiaceae</taxon>
        <taxon>Streptosporangium</taxon>
    </lineage>
</organism>
<dbReference type="Proteomes" id="UP000198282">
    <property type="component" value="Unassembled WGS sequence"/>
</dbReference>
<evidence type="ECO:0000313" key="3">
    <source>
        <dbReference type="Proteomes" id="UP000198282"/>
    </source>
</evidence>
<keyword evidence="3" id="KW-1185">Reference proteome</keyword>
<dbReference type="AlphaFoldDB" id="A0A239NLH0"/>
<reference evidence="2 3" key="1">
    <citation type="submission" date="2017-06" db="EMBL/GenBank/DDBJ databases">
        <authorList>
            <person name="Kim H.J."/>
            <person name="Triplett B.A."/>
        </authorList>
    </citation>
    <scope>NUCLEOTIDE SEQUENCE [LARGE SCALE GENOMIC DNA]</scope>
    <source>
        <strain evidence="2 3">CGMCC 4.2132</strain>
    </source>
</reference>
<gene>
    <name evidence="2" type="ORF">SAMN05216276_106225</name>
</gene>
<feature type="region of interest" description="Disordered" evidence="1">
    <location>
        <begin position="196"/>
        <end position="250"/>
    </location>
</feature>
<accession>A0A239NLH0</accession>
<feature type="region of interest" description="Disordered" evidence="1">
    <location>
        <begin position="53"/>
        <end position="81"/>
    </location>
</feature>
<dbReference type="EMBL" id="FZOD01000062">
    <property type="protein sequence ID" value="SNT55715.1"/>
    <property type="molecule type" value="Genomic_DNA"/>
</dbReference>
<evidence type="ECO:0000313" key="2">
    <source>
        <dbReference type="EMBL" id="SNT55715.1"/>
    </source>
</evidence>